<feature type="transmembrane region" description="Helical" evidence="1">
    <location>
        <begin position="37"/>
        <end position="55"/>
    </location>
</feature>
<dbReference type="RefSeq" id="WP_093094726.1">
    <property type="nucleotide sequence ID" value="NZ_FOTQ01000007.1"/>
</dbReference>
<sequence>MGLLLRWVFAFLLLALTFNPTEWSYVHWSMENYIEEMPLTVLLGLLLLIGYIIYLRATLRSIGGFGMLLVLAVVAALVWVLYDWNMLDLDNRDMNTWIAILALSIVLGVGLGWSIVRRMLSGQYDMDDVDS</sequence>
<evidence type="ECO:0000313" key="2">
    <source>
        <dbReference type="EMBL" id="SFM39916.1"/>
    </source>
</evidence>
<dbReference type="AlphaFoldDB" id="A0A1I4QJI5"/>
<reference evidence="2 3" key="1">
    <citation type="submission" date="2016-10" db="EMBL/GenBank/DDBJ databases">
        <authorList>
            <person name="de Groot N.N."/>
        </authorList>
    </citation>
    <scope>NUCLEOTIDE SEQUENCE [LARGE SCALE GENOMIC DNA]</scope>
    <source>
        <strain evidence="2 3">DSM 15283</strain>
    </source>
</reference>
<evidence type="ECO:0000256" key="1">
    <source>
        <dbReference type="SAM" id="Phobius"/>
    </source>
</evidence>
<dbReference type="EMBL" id="FOTQ01000007">
    <property type="protein sequence ID" value="SFM39916.1"/>
    <property type="molecule type" value="Genomic_DNA"/>
</dbReference>
<proteinExistence type="predicted"/>
<keyword evidence="1" id="KW-1133">Transmembrane helix</keyword>
<organism evidence="2 3">
    <name type="scientific">Shimia aestuarii</name>
    <dbReference type="NCBI Taxonomy" id="254406"/>
    <lineage>
        <taxon>Bacteria</taxon>
        <taxon>Pseudomonadati</taxon>
        <taxon>Pseudomonadota</taxon>
        <taxon>Alphaproteobacteria</taxon>
        <taxon>Rhodobacterales</taxon>
        <taxon>Roseobacteraceae</taxon>
    </lineage>
</organism>
<dbReference type="STRING" id="254406.SAMN04488042_1077"/>
<name>A0A1I4QJI5_9RHOB</name>
<feature type="transmembrane region" description="Helical" evidence="1">
    <location>
        <begin position="94"/>
        <end position="116"/>
    </location>
</feature>
<feature type="transmembrane region" description="Helical" evidence="1">
    <location>
        <begin position="62"/>
        <end position="82"/>
    </location>
</feature>
<keyword evidence="3" id="KW-1185">Reference proteome</keyword>
<dbReference type="InterPro" id="IPR045387">
    <property type="entry name" value="DUF6524"/>
</dbReference>
<keyword evidence="1" id="KW-0472">Membrane</keyword>
<protein>
    <submittedName>
        <fullName evidence="2">Uncharacterized protein</fullName>
    </submittedName>
</protein>
<accession>A0A1I4QJI5</accession>
<evidence type="ECO:0000313" key="3">
    <source>
        <dbReference type="Proteomes" id="UP000199144"/>
    </source>
</evidence>
<keyword evidence="1" id="KW-0812">Transmembrane</keyword>
<gene>
    <name evidence="2" type="ORF">SAMN04488042_1077</name>
</gene>
<dbReference type="Proteomes" id="UP000199144">
    <property type="component" value="Unassembled WGS sequence"/>
</dbReference>
<dbReference type="OrthoDB" id="7272344at2"/>
<dbReference type="Pfam" id="PF20134">
    <property type="entry name" value="DUF6524"/>
    <property type="match status" value="1"/>
</dbReference>